<name>A0ACC9N2J9_9PSED</name>
<dbReference type="Proteomes" id="UP000236285">
    <property type="component" value="Unassembled WGS sequence"/>
</dbReference>
<reference evidence="1" key="1">
    <citation type="submission" date="2017-12" db="EMBL/GenBank/DDBJ databases">
        <title>High quality draft genome sequence of Pseudomonas hunanensis P11 isolated from the high-arsenic soil.</title>
        <authorList>
            <person name="Pan J."/>
        </authorList>
    </citation>
    <scope>NUCLEOTIDE SEQUENCE</scope>
    <source>
        <strain evidence="1">P11</strain>
    </source>
</reference>
<keyword evidence="2" id="KW-1185">Reference proteome</keyword>
<comment type="caution">
    <text evidence="1">The sequence shown here is derived from an EMBL/GenBank/DDBJ whole genome shotgun (WGS) entry which is preliminary data.</text>
</comment>
<evidence type="ECO:0000313" key="1">
    <source>
        <dbReference type="EMBL" id="PKF26902.1"/>
    </source>
</evidence>
<organism evidence="1 2">
    <name type="scientific">Pseudomonas hunanensis</name>
    <dbReference type="NCBI Taxonomy" id="1247546"/>
    <lineage>
        <taxon>Bacteria</taxon>
        <taxon>Pseudomonadati</taxon>
        <taxon>Pseudomonadota</taxon>
        <taxon>Gammaproteobacteria</taxon>
        <taxon>Pseudomonadales</taxon>
        <taxon>Pseudomonadaceae</taxon>
        <taxon>Pseudomonas</taxon>
    </lineage>
</organism>
<dbReference type="EMBL" id="PISL01000008">
    <property type="protein sequence ID" value="PKF26902.1"/>
    <property type="molecule type" value="Genomic_DNA"/>
</dbReference>
<gene>
    <name evidence="1" type="ORF">CW309_08935</name>
</gene>
<evidence type="ECO:0000313" key="2">
    <source>
        <dbReference type="Proteomes" id="UP000236285"/>
    </source>
</evidence>
<proteinExistence type="predicted"/>
<accession>A0ACC9N2J9</accession>
<sequence>MFSPVRAITRQRSAQCRIPGGPVAAAKKTLRFYQNSRIATEVKDALTHSVFRHAGGLLAQRASSADEGYVLMGVSNTDTLMTQLEAAAKKEYSYSPYGHRPARNESNIPLAFNGEPLDLATGCYALGNGYRLYSPTLKRFCSPDNLSPFGKGGLSAYMYCAGDPVNRVDPTGHLSSGVIWSGLVLTGLAASTIGAGLSVAGGVKRDVTLTLVGGALMGLGLTMMGTGRYMYPRMRTLYYTRPTQPPRRNLNSRPIATNNQRVPAFAPPPAFADSMPARQPANAPASRQPTTILPLPTYEQVRQAHPSTYPVIEEPPPTYQEVVQATHSTSSMRDTVRTSGQVE</sequence>
<protein>
    <submittedName>
        <fullName evidence="1">RHS repeat-associated core domain-containing protein</fullName>
    </submittedName>
</protein>